<sequence length="62" mass="6957">MTAPEKCKIRTLHQSEDLNGHAHFFRTLVVRMLARRDFASRAKRATIHGNGAPFNPTRVVGA</sequence>
<name>A0A6J5CZC9_9BURK</name>
<accession>A0A6J5CZC9</accession>
<evidence type="ECO:0000313" key="2">
    <source>
        <dbReference type="Proteomes" id="UP000494363"/>
    </source>
</evidence>
<gene>
    <name evidence="1" type="ORF">LMG29542_00417</name>
</gene>
<evidence type="ECO:0000313" key="1">
    <source>
        <dbReference type="EMBL" id="CAB3747349.1"/>
    </source>
</evidence>
<proteinExistence type="predicted"/>
<reference evidence="1 2" key="1">
    <citation type="submission" date="2020-04" db="EMBL/GenBank/DDBJ databases">
        <authorList>
            <person name="De Canck E."/>
        </authorList>
    </citation>
    <scope>NUCLEOTIDE SEQUENCE [LARGE SCALE GENOMIC DNA]</scope>
    <source>
        <strain evidence="1 2">LMG 29542</strain>
    </source>
</reference>
<dbReference type="RefSeq" id="WP_217477834.1">
    <property type="nucleotide sequence ID" value="NZ_CADIKH010000002.1"/>
</dbReference>
<organism evidence="1 2">
    <name type="scientific">Paraburkholderia humisilvae</name>
    <dbReference type="NCBI Taxonomy" id="627669"/>
    <lineage>
        <taxon>Bacteria</taxon>
        <taxon>Pseudomonadati</taxon>
        <taxon>Pseudomonadota</taxon>
        <taxon>Betaproteobacteria</taxon>
        <taxon>Burkholderiales</taxon>
        <taxon>Burkholderiaceae</taxon>
        <taxon>Paraburkholderia</taxon>
    </lineage>
</organism>
<keyword evidence="2" id="KW-1185">Reference proteome</keyword>
<dbReference type="AlphaFoldDB" id="A0A6J5CZC9"/>
<dbReference type="EMBL" id="CADIKH010000002">
    <property type="protein sequence ID" value="CAB3747349.1"/>
    <property type="molecule type" value="Genomic_DNA"/>
</dbReference>
<protein>
    <submittedName>
        <fullName evidence="1">Uncharacterized protein</fullName>
    </submittedName>
</protein>
<dbReference type="Proteomes" id="UP000494363">
    <property type="component" value="Unassembled WGS sequence"/>
</dbReference>